<dbReference type="Proteomes" id="UP000299102">
    <property type="component" value="Unassembled WGS sequence"/>
</dbReference>
<dbReference type="AlphaFoldDB" id="A0A4C1URU5"/>
<accession>A0A4C1URU5</accession>
<comment type="caution">
    <text evidence="1">The sequence shown here is derived from an EMBL/GenBank/DDBJ whole genome shotgun (WGS) entry which is preliminary data.</text>
</comment>
<proteinExistence type="predicted"/>
<reference evidence="1 2" key="1">
    <citation type="journal article" date="2019" name="Commun. Biol.">
        <title>The bagworm genome reveals a unique fibroin gene that provides high tensile strength.</title>
        <authorList>
            <person name="Kono N."/>
            <person name="Nakamura H."/>
            <person name="Ohtoshi R."/>
            <person name="Tomita M."/>
            <person name="Numata K."/>
            <person name="Arakawa K."/>
        </authorList>
    </citation>
    <scope>NUCLEOTIDE SEQUENCE [LARGE SCALE GENOMIC DNA]</scope>
</reference>
<gene>
    <name evidence="1" type="ORF">EVAR_23019_1</name>
</gene>
<evidence type="ECO:0000313" key="2">
    <source>
        <dbReference type="Proteomes" id="UP000299102"/>
    </source>
</evidence>
<name>A0A4C1URU5_EUMVA</name>
<protein>
    <submittedName>
        <fullName evidence="1">Uncharacterized protein</fullName>
    </submittedName>
</protein>
<evidence type="ECO:0000313" key="1">
    <source>
        <dbReference type="EMBL" id="GBP28554.1"/>
    </source>
</evidence>
<sequence length="85" mass="9715">MYEVNVVGRSRCVRSRLRPHINQDALTHEDWLSRGRTQRKFRLGLEFEIRLSVSKTRKTNGAAACAPAPRRRAGVARRTLLCISP</sequence>
<organism evidence="1 2">
    <name type="scientific">Eumeta variegata</name>
    <name type="common">Bagworm moth</name>
    <name type="synonym">Eumeta japonica</name>
    <dbReference type="NCBI Taxonomy" id="151549"/>
    <lineage>
        <taxon>Eukaryota</taxon>
        <taxon>Metazoa</taxon>
        <taxon>Ecdysozoa</taxon>
        <taxon>Arthropoda</taxon>
        <taxon>Hexapoda</taxon>
        <taxon>Insecta</taxon>
        <taxon>Pterygota</taxon>
        <taxon>Neoptera</taxon>
        <taxon>Endopterygota</taxon>
        <taxon>Lepidoptera</taxon>
        <taxon>Glossata</taxon>
        <taxon>Ditrysia</taxon>
        <taxon>Tineoidea</taxon>
        <taxon>Psychidae</taxon>
        <taxon>Oiketicinae</taxon>
        <taxon>Eumeta</taxon>
    </lineage>
</organism>
<keyword evidence="2" id="KW-1185">Reference proteome</keyword>
<dbReference type="EMBL" id="BGZK01000208">
    <property type="protein sequence ID" value="GBP28554.1"/>
    <property type="molecule type" value="Genomic_DNA"/>
</dbReference>